<feature type="active site" evidence="6">
    <location>
        <position position="72"/>
    </location>
</feature>
<evidence type="ECO:0000313" key="7">
    <source>
        <dbReference type="EMBL" id="BAY55228.1"/>
    </source>
</evidence>
<dbReference type="EMBL" id="AP018203">
    <property type="protein sequence ID" value="BAY55228.1"/>
    <property type="molecule type" value="Genomic_DNA"/>
</dbReference>
<keyword evidence="4 6" id="KW-0949">S-adenosyl-L-methionine</keyword>
<evidence type="ECO:0000256" key="4">
    <source>
        <dbReference type="ARBA" id="ARBA00022691"/>
    </source>
</evidence>
<evidence type="ECO:0000256" key="3">
    <source>
        <dbReference type="ARBA" id="ARBA00022679"/>
    </source>
</evidence>
<organism evidence="7 8">
    <name type="scientific">Leptolyngbya boryana NIES-2135</name>
    <dbReference type="NCBI Taxonomy" id="1973484"/>
    <lineage>
        <taxon>Bacteria</taxon>
        <taxon>Bacillati</taxon>
        <taxon>Cyanobacteriota</taxon>
        <taxon>Cyanophyceae</taxon>
        <taxon>Leptolyngbyales</taxon>
        <taxon>Leptolyngbyaceae</taxon>
        <taxon>Leptolyngbya group</taxon>
        <taxon>Leptolyngbya</taxon>
    </lineage>
</organism>
<dbReference type="Gene3D" id="3.40.50.150">
    <property type="entry name" value="Vaccinia Virus protein VP39"/>
    <property type="match status" value="1"/>
</dbReference>
<protein>
    <recommendedName>
        <fullName evidence="1">DNA (cytosine-5-)-methyltransferase</fullName>
        <ecNumber evidence="1">2.1.1.37</ecNumber>
    </recommendedName>
</protein>
<dbReference type="PRINTS" id="PR00105">
    <property type="entry name" value="C5METTRFRASE"/>
</dbReference>
<dbReference type="PROSITE" id="PS51679">
    <property type="entry name" value="SAM_MT_C5"/>
    <property type="match status" value="1"/>
</dbReference>
<evidence type="ECO:0000256" key="1">
    <source>
        <dbReference type="ARBA" id="ARBA00011975"/>
    </source>
</evidence>
<dbReference type="GO" id="GO:0003886">
    <property type="term" value="F:DNA (cytosine-5-)-methyltransferase activity"/>
    <property type="evidence" value="ECO:0007669"/>
    <property type="project" value="UniProtKB-EC"/>
</dbReference>
<dbReference type="AlphaFoldDB" id="A0A1Z4JEX6"/>
<keyword evidence="2 6" id="KW-0489">Methyltransferase</keyword>
<dbReference type="SUPFAM" id="SSF53335">
    <property type="entry name" value="S-adenosyl-L-methionine-dependent methyltransferases"/>
    <property type="match status" value="1"/>
</dbReference>
<evidence type="ECO:0000256" key="5">
    <source>
        <dbReference type="ARBA" id="ARBA00022747"/>
    </source>
</evidence>
<reference evidence="7 8" key="1">
    <citation type="submission" date="2017-06" db="EMBL/GenBank/DDBJ databases">
        <title>Genome sequencing of cyanobaciteial culture collection at National Institute for Environmental Studies (NIES).</title>
        <authorList>
            <person name="Hirose Y."/>
            <person name="Shimura Y."/>
            <person name="Fujisawa T."/>
            <person name="Nakamura Y."/>
            <person name="Kawachi M."/>
        </authorList>
    </citation>
    <scope>NUCLEOTIDE SEQUENCE [LARGE SCALE GENOMIC DNA]</scope>
    <source>
        <strain evidence="7 8">NIES-2135</strain>
    </source>
</reference>
<dbReference type="Pfam" id="PF00145">
    <property type="entry name" value="DNA_methylase"/>
    <property type="match status" value="1"/>
</dbReference>
<evidence type="ECO:0000256" key="2">
    <source>
        <dbReference type="ARBA" id="ARBA00022603"/>
    </source>
</evidence>
<proteinExistence type="inferred from homology"/>
<evidence type="ECO:0000256" key="6">
    <source>
        <dbReference type="PROSITE-ProRule" id="PRU01016"/>
    </source>
</evidence>
<comment type="similarity">
    <text evidence="6">Belongs to the class I-like SAM-binding methyltransferase superfamily. C5-methyltransferase family.</text>
</comment>
<dbReference type="PANTHER" id="PTHR46098">
    <property type="entry name" value="TRNA (CYTOSINE(38)-C(5))-METHYLTRANSFERASE"/>
    <property type="match status" value="1"/>
</dbReference>
<dbReference type="InterPro" id="IPR001525">
    <property type="entry name" value="C5_MeTfrase"/>
</dbReference>
<dbReference type="PANTHER" id="PTHR46098:SF1">
    <property type="entry name" value="TRNA (CYTOSINE(38)-C(5))-METHYLTRANSFERASE"/>
    <property type="match status" value="1"/>
</dbReference>
<keyword evidence="8" id="KW-1185">Reference proteome</keyword>
<dbReference type="InterPro" id="IPR050750">
    <property type="entry name" value="C5-MTase"/>
</dbReference>
<keyword evidence="3 6" id="KW-0808">Transferase</keyword>
<name>A0A1Z4JEX6_LEPBY</name>
<sequence>MQLNHLDLFSGIGGFTLAARSLNINTKQFVERDRHCQTVLQKHFPEIPIHDDARTFATRTGIFGIITAGYPCQDNSTANPKGKGLQGKRSGLLYEVFRILEEAQPEIVVLENVPPTQNRRWDETARRELEKRDFKAYRIDLSAKDCGLWHLRNRCFLVGYANRLRLNQTQVLRRFSRQEVQAQIPKRRADGVEFVRGHSSRVFAFPPPGIRRMVDGLPSEMDRFRLHALGNSVPPVMAETVLKVALFVPGGEWYAA</sequence>
<dbReference type="GO" id="GO:0009307">
    <property type="term" value="P:DNA restriction-modification system"/>
    <property type="evidence" value="ECO:0007669"/>
    <property type="project" value="UniProtKB-KW"/>
</dbReference>
<accession>A0A1Z4JEX6</accession>
<dbReference type="EC" id="2.1.1.37" evidence="1"/>
<keyword evidence="5" id="KW-0680">Restriction system</keyword>
<dbReference type="GO" id="GO:0032259">
    <property type="term" value="P:methylation"/>
    <property type="evidence" value="ECO:0007669"/>
    <property type="project" value="UniProtKB-KW"/>
</dbReference>
<dbReference type="Proteomes" id="UP000217895">
    <property type="component" value="Chromosome"/>
</dbReference>
<gene>
    <name evidence="7" type="ORF">NIES2135_20510</name>
</gene>
<evidence type="ECO:0000313" key="8">
    <source>
        <dbReference type="Proteomes" id="UP000217895"/>
    </source>
</evidence>
<dbReference type="REBASE" id="207615">
    <property type="entry name" value="M.Lbo2135ORF20510P"/>
</dbReference>
<dbReference type="InterPro" id="IPR029063">
    <property type="entry name" value="SAM-dependent_MTases_sf"/>
</dbReference>